<sequence length="106" mass="12143">MKRLLTLGIDLYAYATFTSASANGIAEDMRRFVDRLQMLDRNLPLRTVPLQIQKFTPVKERLNHTTFEALQNQQIAIEAWLAELETRYSSEERACNIADIPLCGGR</sequence>
<evidence type="ECO:0000313" key="1">
    <source>
        <dbReference type="EMBL" id="MFB2878680.1"/>
    </source>
</evidence>
<protein>
    <submittedName>
        <fullName evidence="1">Uncharacterized protein</fullName>
    </submittedName>
</protein>
<keyword evidence="2" id="KW-1185">Reference proteome</keyword>
<dbReference type="Proteomes" id="UP001576774">
    <property type="component" value="Unassembled WGS sequence"/>
</dbReference>
<dbReference type="EMBL" id="JBHFNQ010000133">
    <property type="protein sequence ID" value="MFB2878680.1"/>
    <property type="molecule type" value="Genomic_DNA"/>
</dbReference>
<accession>A0ABV4X7E6</accession>
<comment type="caution">
    <text evidence="1">The sequence shown here is derived from an EMBL/GenBank/DDBJ whole genome shotgun (WGS) entry which is preliminary data.</text>
</comment>
<gene>
    <name evidence="1" type="ORF">ACE1CC_17660</name>
</gene>
<name>A0ABV4X7E6_9CYAN</name>
<organism evidence="1 2">
    <name type="scientific">Floridaenema aerugineum BLCC-F46</name>
    <dbReference type="NCBI Taxonomy" id="3153654"/>
    <lineage>
        <taxon>Bacteria</taxon>
        <taxon>Bacillati</taxon>
        <taxon>Cyanobacteriota</taxon>
        <taxon>Cyanophyceae</taxon>
        <taxon>Oscillatoriophycideae</taxon>
        <taxon>Aerosakkonematales</taxon>
        <taxon>Aerosakkonemataceae</taxon>
        <taxon>Floridanema</taxon>
        <taxon>Floridanema aerugineum</taxon>
    </lineage>
</organism>
<proteinExistence type="predicted"/>
<evidence type="ECO:0000313" key="2">
    <source>
        <dbReference type="Proteomes" id="UP001576774"/>
    </source>
</evidence>
<dbReference type="RefSeq" id="WP_413271744.1">
    <property type="nucleotide sequence ID" value="NZ_JBHFNQ010000133.1"/>
</dbReference>
<reference evidence="1 2" key="1">
    <citation type="submission" date="2024-09" db="EMBL/GenBank/DDBJ databases">
        <title>Floridaenema gen nov. (Aerosakkonemataceae, Aerosakkonematales ord. nov., Cyanobacteria) from benthic tropical and subtropical fresh waters, with the description of four new species.</title>
        <authorList>
            <person name="Moretto J.A."/>
            <person name="Berthold D.E."/>
            <person name="Lefler F.W."/>
            <person name="Huang I.-S."/>
            <person name="Laughinghouse H. IV."/>
        </authorList>
    </citation>
    <scope>NUCLEOTIDE SEQUENCE [LARGE SCALE GENOMIC DNA]</scope>
    <source>
        <strain evidence="1 2">BLCC-F46</strain>
    </source>
</reference>